<dbReference type="InterPro" id="IPR001478">
    <property type="entry name" value="PDZ"/>
</dbReference>
<dbReference type="PANTHER" id="PTHR32060:SF30">
    <property type="entry name" value="CARBOXY-TERMINAL PROCESSING PROTEASE CTPA"/>
    <property type="match status" value="1"/>
</dbReference>
<dbReference type="Proteomes" id="UP000052015">
    <property type="component" value="Unassembled WGS sequence"/>
</dbReference>
<gene>
    <name evidence="8" type="ORF">ABG79_00627</name>
</gene>
<dbReference type="GO" id="GO:0007165">
    <property type="term" value="P:signal transduction"/>
    <property type="evidence" value="ECO:0007669"/>
    <property type="project" value="TreeGrafter"/>
</dbReference>
<dbReference type="EC" id="3.4.21.-" evidence="8"/>
<dbReference type="GO" id="GO:0008236">
    <property type="term" value="F:serine-type peptidase activity"/>
    <property type="evidence" value="ECO:0007669"/>
    <property type="project" value="UniProtKB-KW"/>
</dbReference>
<dbReference type="SMART" id="SM00228">
    <property type="entry name" value="PDZ"/>
    <property type="match status" value="1"/>
</dbReference>
<dbReference type="SUPFAM" id="SSF52096">
    <property type="entry name" value="ClpP/crotonase"/>
    <property type="match status" value="1"/>
</dbReference>
<evidence type="ECO:0000256" key="3">
    <source>
        <dbReference type="ARBA" id="ARBA00022801"/>
    </source>
</evidence>
<reference evidence="8 9" key="1">
    <citation type="submission" date="2015-09" db="EMBL/GenBank/DDBJ databases">
        <title>Draft genome sequence of a Caloramator mitchellensis, a moderate thermophile from the Great Artesian Basin of Australia.</title>
        <authorList>
            <person name="Patel B.K."/>
        </authorList>
    </citation>
    <scope>NUCLEOTIDE SEQUENCE [LARGE SCALE GENOMIC DNA]</scope>
    <source>
        <strain evidence="8 9">VF08</strain>
    </source>
</reference>
<dbReference type="Gene3D" id="2.30.42.10">
    <property type="match status" value="1"/>
</dbReference>
<keyword evidence="4 5" id="KW-0720">Serine protease</keyword>
<evidence type="ECO:0000256" key="2">
    <source>
        <dbReference type="ARBA" id="ARBA00022670"/>
    </source>
</evidence>
<feature type="signal peptide" evidence="6">
    <location>
        <begin position="1"/>
        <end position="26"/>
    </location>
</feature>
<dbReference type="SUPFAM" id="SSF50156">
    <property type="entry name" value="PDZ domain-like"/>
    <property type="match status" value="1"/>
</dbReference>
<evidence type="ECO:0000256" key="1">
    <source>
        <dbReference type="ARBA" id="ARBA00009179"/>
    </source>
</evidence>
<keyword evidence="2 5" id="KW-0645">Protease</keyword>
<dbReference type="InterPro" id="IPR005151">
    <property type="entry name" value="Tail-specific_protease"/>
</dbReference>
<protein>
    <submittedName>
        <fullName evidence="8">Putative CtpA-like serine protease</fullName>
        <ecNumber evidence="8">3.4.21.-</ecNumber>
    </submittedName>
</protein>
<dbReference type="InterPro" id="IPR004447">
    <property type="entry name" value="Peptidase_S41A"/>
</dbReference>
<keyword evidence="9" id="KW-1185">Reference proteome</keyword>
<dbReference type="FunFam" id="2.30.42.10:FF:000063">
    <property type="entry name" value="Peptidase, S41 family"/>
    <property type="match status" value="1"/>
</dbReference>
<keyword evidence="6" id="KW-0732">Signal</keyword>
<keyword evidence="3 5" id="KW-0378">Hydrolase</keyword>
<dbReference type="PANTHER" id="PTHR32060">
    <property type="entry name" value="TAIL-SPECIFIC PROTEASE"/>
    <property type="match status" value="1"/>
</dbReference>
<accession>A0A0R3K2M9</accession>
<sequence length="456" mass="50915">MMKKRLTAVLLVLFFSFTLVNFKAFAAPIDDVKTLLQYYYVDEVSQDVLNAETVEDALKALGDPYTQYFTKEEFNDFINSINNSFSGIGIQIEKVDEGVKAMTVFEGSGAKDAGIKAGDIIIEADGTSLAGMQTEQAVKLIRGPEGTTVNLKIKRGSEILEFTVTRKKIVLPTVDYKIINNVAHIAISSFGEDTDEKFKEIINKVGNVDGYIIDLRNNPGGYLDTAINLGGYFVGPKNIIIVKAKEDSQAIPSEMNELLKGKKVIFLVNENSASASEVLSGAIKDYKRGLLVGNKTFGKGTVQTFISLSDESVLKFTIQKFYSPLDKPINKVGVSPNVLVKDAKMQQDIALMLLSKSKSADKRGYFRVKIAGQYYEVKKSILNHKNYYDAFMYLLNHNYIQEYQDGAKERYVRIANVKRVIEKLATDKAYLVRTKVKGKYIYNIKYRELAAIKKGA</sequence>
<dbReference type="SMART" id="SM00245">
    <property type="entry name" value="TSPc"/>
    <property type="match status" value="1"/>
</dbReference>
<dbReference type="AlphaFoldDB" id="A0A0R3K2M9"/>
<evidence type="ECO:0000259" key="7">
    <source>
        <dbReference type="PROSITE" id="PS50106"/>
    </source>
</evidence>
<evidence type="ECO:0000313" key="8">
    <source>
        <dbReference type="EMBL" id="KRQ87822.1"/>
    </source>
</evidence>
<dbReference type="GO" id="GO:0006508">
    <property type="term" value="P:proteolysis"/>
    <property type="evidence" value="ECO:0007669"/>
    <property type="project" value="UniProtKB-KW"/>
</dbReference>
<dbReference type="CDD" id="cd06782">
    <property type="entry name" value="cpPDZ_CPP-like"/>
    <property type="match status" value="1"/>
</dbReference>
<dbReference type="InterPro" id="IPR036034">
    <property type="entry name" value="PDZ_sf"/>
</dbReference>
<feature type="domain" description="PDZ" evidence="7">
    <location>
        <begin position="77"/>
        <end position="142"/>
    </location>
</feature>
<comment type="caution">
    <text evidence="8">The sequence shown here is derived from an EMBL/GenBank/DDBJ whole genome shotgun (WGS) entry which is preliminary data.</text>
</comment>
<dbReference type="PROSITE" id="PS50106">
    <property type="entry name" value="PDZ"/>
    <property type="match status" value="1"/>
</dbReference>
<comment type="similarity">
    <text evidence="1 5">Belongs to the peptidase S41A family.</text>
</comment>
<name>A0A0R3K2M9_CALMK</name>
<evidence type="ECO:0000256" key="6">
    <source>
        <dbReference type="SAM" id="SignalP"/>
    </source>
</evidence>
<dbReference type="STRING" id="908809.ABG79_00627"/>
<proteinExistence type="inferred from homology"/>
<organism evidence="8 9">
    <name type="scientific">Caloramator mitchellensis</name>
    <dbReference type="NCBI Taxonomy" id="908809"/>
    <lineage>
        <taxon>Bacteria</taxon>
        <taxon>Bacillati</taxon>
        <taxon>Bacillota</taxon>
        <taxon>Clostridia</taxon>
        <taxon>Eubacteriales</taxon>
        <taxon>Clostridiaceae</taxon>
        <taxon>Caloramator</taxon>
    </lineage>
</organism>
<dbReference type="Pfam" id="PF03572">
    <property type="entry name" value="Peptidase_S41"/>
    <property type="match status" value="1"/>
</dbReference>
<feature type="chain" id="PRO_5006441761" evidence="6">
    <location>
        <begin position="27"/>
        <end position="456"/>
    </location>
</feature>
<dbReference type="Gene3D" id="3.30.750.44">
    <property type="match status" value="1"/>
</dbReference>
<dbReference type="NCBIfam" id="TIGR00225">
    <property type="entry name" value="prc"/>
    <property type="match status" value="1"/>
</dbReference>
<dbReference type="GO" id="GO:0004175">
    <property type="term" value="F:endopeptidase activity"/>
    <property type="evidence" value="ECO:0007669"/>
    <property type="project" value="TreeGrafter"/>
</dbReference>
<dbReference type="CDD" id="cd07560">
    <property type="entry name" value="Peptidase_S41_CPP"/>
    <property type="match status" value="1"/>
</dbReference>
<dbReference type="Gene3D" id="3.90.226.10">
    <property type="entry name" value="2-enoyl-CoA Hydratase, Chain A, domain 1"/>
    <property type="match status" value="1"/>
</dbReference>
<evidence type="ECO:0000256" key="5">
    <source>
        <dbReference type="RuleBase" id="RU004404"/>
    </source>
</evidence>
<dbReference type="EMBL" id="LKHP01000002">
    <property type="protein sequence ID" value="KRQ87822.1"/>
    <property type="molecule type" value="Genomic_DNA"/>
</dbReference>
<evidence type="ECO:0000256" key="4">
    <source>
        <dbReference type="ARBA" id="ARBA00022825"/>
    </source>
</evidence>
<dbReference type="Pfam" id="PF13180">
    <property type="entry name" value="PDZ_2"/>
    <property type="match status" value="1"/>
</dbReference>
<dbReference type="InterPro" id="IPR029045">
    <property type="entry name" value="ClpP/crotonase-like_dom_sf"/>
</dbReference>
<dbReference type="GO" id="GO:0030288">
    <property type="term" value="C:outer membrane-bounded periplasmic space"/>
    <property type="evidence" value="ECO:0007669"/>
    <property type="project" value="TreeGrafter"/>
</dbReference>
<evidence type="ECO:0000313" key="9">
    <source>
        <dbReference type="Proteomes" id="UP000052015"/>
    </source>
</evidence>